<proteinExistence type="predicted"/>
<accession>A0A7W9JGB0</accession>
<name>A0A7W9JGB0_9ACTN</name>
<comment type="caution">
    <text evidence="2">The sequence shown here is derived from an EMBL/GenBank/DDBJ whole genome shotgun (WGS) entry which is preliminary data.</text>
</comment>
<protein>
    <submittedName>
        <fullName evidence="2">Uncharacterized protein</fullName>
    </submittedName>
</protein>
<dbReference type="RefSeq" id="WP_184807065.1">
    <property type="nucleotide sequence ID" value="NZ_JACHMY010000001.1"/>
</dbReference>
<evidence type="ECO:0000256" key="1">
    <source>
        <dbReference type="SAM" id="MobiDB-lite"/>
    </source>
</evidence>
<gene>
    <name evidence="2" type="ORF">HDA39_008350</name>
</gene>
<organism evidence="2 3">
    <name type="scientific">Kribbella italica</name>
    <dbReference type="NCBI Taxonomy" id="1540520"/>
    <lineage>
        <taxon>Bacteria</taxon>
        <taxon>Bacillati</taxon>
        <taxon>Actinomycetota</taxon>
        <taxon>Actinomycetes</taxon>
        <taxon>Propionibacteriales</taxon>
        <taxon>Kribbellaceae</taxon>
        <taxon>Kribbella</taxon>
    </lineage>
</organism>
<feature type="compositionally biased region" description="Polar residues" evidence="1">
    <location>
        <begin position="14"/>
        <end position="31"/>
    </location>
</feature>
<evidence type="ECO:0000313" key="2">
    <source>
        <dbReference type="EMBL" id="MBB5841616.1"/>
    </source>
</evidence>
<keyword evidence="3" id="KW-1185">Reference proteome</keyword>
<dbReference type="AlphaFoldDB" id="A0A7W9JGB0"/>
<evidence type="ECO:0000313" key="3">
    <source>
        <dbReference type="Proteomes" id="UP000549971"/>
    </source>
</evidence>
<dbReference type="Proteomes" id="UP000549971">
    <property type="component" value="Unassembled WGS sequence"/>
</dbReference>
<reference evidence="2 3" key="1">
    <citation type="submission" date="2020-08" db="EMBL/GenBank/DDBJ databases">
        <title>Sequencing the genomes of 1000 actinobacteria strains.</title>
        <authorList>
            <person name="Klenk H.-P."/>
        </authorList>
    </citation>
    <scope>NUCLEOTIDE SEQUENCE [LARGE SCALE GENOMIC DNA]</scope>
    <source>
        <strain evidence="2 3">DSM 28967</strain>
    </source>
</reference>
<feature type="region of interest" description="Disordered" evidence="1">
    <location>
        <begin position="1"/>
        <end position="31"/>
    </location>
</feature>
<sequence>MPRIGHNDRAAPTGEQQRSDQPGAAVNTSHVNRFGGDFGSFISINLLDEHGRCAQADDSCPRYGNIARCLKNWNALSLQLVPGSGNSGLSGS</sequence>
<dbReference type="EMBL" id="JACHMY010000001">
    <property type="protein sequence ID" value="MBB5841616.1"/>
    <property type="molecule type" value="Genomic_DNA"/>
</dbReference>